<dbReference type="Pfam" id="PF01263">
    <property type="entry name" value="Aldose_epim"/>
    <property type="match status" value="1"/>
</dbReference>
<dbReference type="SUPFAM" id="SSF74650">
    <property type="entry name" value="Galactose mutarotase-like"/>
    <property type="match status" value="1"/>
</dbReference>
<sequence>MSDTVEIRHRHTTARIALAGAEPVSWQVGGAEYLWSGDPAHWNRHAPWLFPVVGASAGGAVTVDGRAYPMPQHGFARDSRFTVIAQAEDRVTLRLADTPGSRAAYPFAFRLDITAVAREAGLAFTCEIANPGPAPLPYGLGFHPAFPWPFAGGTRAAGGGYAVRFEHPERPAVPEVGPGGLLLRRERPLPLAGDTLPLDPALFSEALVFLDARSRWMRFTAPSGAAIRLEAEDFPHLAVWTRPTAPFLSLECWTGHADWDGFAGELAARDAQRRLAPGAQARHAVTLSLESRIGSP</sequence>
<dbReference type="InterPro" id="IPR008183">
    <property type="entry name" value="Aldose_1/G6P_1-epimerase"/>
</dbReference>
<dbReference type="InterPro" id="IPR011013">
    <property type="entry name" value="Gal_mutarotase_sf_dom"/>
</dbReference>
<evidence type="ECO:0000313" key="1">
    <source>
        <dbReference type="EMBL" id="GJD47680.1"/>
    </source>
</evidence>
<organism evidence="1 2">
    <name type="scientific">Methylobacterium crusticola</name>
    <dbReference type="NCBI Taxonomy" id="1697972"/>
    <lineage>
        <taxon>Bacteria</taxon>
        <taxon>Pseudomonadati</taxon>
        <taxon>Pseudomonadota</taxon>
        <taxon>Alphaproteobacteria</taxon>
        <taxon>Hyphomicrobiales</taxon>
        <taxon>Methylobacteriaceae</taxon>
        <taxon>Methylobacterium</taxon>
    </lineage>
</organism>
<comment type="caution">
    <text evidence="1">The sequence shown here is derived from an EMBL/GenBank/DDBJ whole genome shotgun (WGS) entry which is preliminary data.</text>
</comment>
<dbReference type="RefSeq" id="WP_128564846.1">
    <property type="nucleotide sequence ID" value="NZ_BPQH01000001.1"/>
</dbReference>
<dbReference type="Proteomes" id="UP001055167">
    <property type="component" value="Unassembled WGS sequence"/>
</dbReference>
<dbReference type="InterPro" id="IPR014718">
    <property type="entry name" value="GH-type_carb-bd"/>
</dbReference>
<dbReference type="CDD" id="cd09024">
    <property type="entry name" value="Aldose_epim_lacX"/>
    <property type="match status" value="1"/>
</dbReference>
<name>A0ABQ4QSC3_9HYPH</name>
<evidence type="ECO:0000313" key="2">
    <source>
        <dbReference type="Proteomes" id="UP001055167"/>
    </source>
</evidence>
<dbReference type="Gene3D" id="2.70.98.10">
    <property type="match status" value="1"/>
</dbReference>
<gene>
    <name evidence="1" type="primary">lacX</name>
    <name evidence="1" type="ORF">OPKNFCMD_0389</name>
</gene>
<proteinExistence type="predicted"/>
<accession>A0ABQ4QSC3</accession>
<reference evidence="1" key="2">
    <citation type="submission" date="2021-08" db="EMBL/GenBank/DDBJ databases">
        <authorList>
            <person name="Tani A."/>
            <person name="Ola A."/>
            <person name="Ogura Y."/>
            <person name="Katsura K."/>
            <person name="Hayashi T."/>
        </authorList>
    </citation>
    <scope>NUCLEOTIDE SEQUENCE</scope>
    <source>
        <strain evidence="1">KCTC 52305</strain>
    </source>
</reference>
<protein>
    <submittedName>
        <fullName evidence="1">Protein LacX, plasmid</fullName>
    </submittedName>
</protein>
<keyword evidence="2" id="KW-1185">Reference proteome</keyword>
<dbReference type="EMBL" id="BPQH01000001">
    <property type="protein sequence ID" value="GJD47680.1"/>
    <property type="molecule type" value="Genomic_DNA"/>
</dbReference>
<dbReference type="InterPro" id="IPR037481">
    <property type="entry name" value="LacX"/>
</dbReference>
<reference evidence="1" key="1">
    <citation type="journal article" date="2021" name="Front. Microbiol.">
        <title>Comprehensive Comparative Genomics and Phenotyping of Methylobacterium Species.</title>
        <authorList>
            <person name="Alessa O."/>
            <person name="Ogura Y."/>
            <person name="Fujitani Y."/>
            <person name="Takami H."/>
            <person name="Hayashi T."/>
            <person name="Sahin N."/>
            <person name="Tani A."/>
        </authorList>
    </citation>
    <scope>NUCLEOTIDE SEQUENCE</scope>
    <source>
        <strain evidence="1">KCTC 52305</strain>
    </source>
</reference>